<reference evidence="1 2" key="1">
    <citation type="submission" date="2016-12" db="EMBL/GenBank/DDBJ databases">
        <title>Domibacillus antri genome sequencing.</title>
        <authorList>
            <person name="Verma A."/>
            <person name="Krishnamurthi S."/>
        </authorList>
    </citation>
    <scope>NUCLEOTIDE SEQUENCE [LARGE SCALE GENOMIC DNA]</scope>
    <source>
        <strain evidence="1 2">XD80</strain>
    </source>
</reference>
<evidence type="ECO:0000313" key="1">
    <source>
        <dbReference type="EMBL" id="OLN21754.1"/>
    </source>
</evidence>
<sequence length="61" mass="7206">MITFKTDISDKLKREIRQTVVKQVVETKDVEPFAVINKDEIIVGIRDRNKFIIKRVIHKVI</sequence>
<dbReference type="STRING" id="1714264.BTO30_13220"/>
<gene>
    <name evidence="1" type="ORF">BTO30_13220</name>
</gene>
<protein>
    <submittedName>
        <fullName evidence="1">Uncharacterized protein</fullName>
    </submittedName>
</protein>
<dbReference type="EMBL" id="MSDU01000032">
    <property type="protein sequence ID" value="OLN21754.1"/>
    <property type="molecule type" value="Genomic_DNA"/>
</dbReference>
<evidence type="ECO:0000313" key="2">
    <source>
        <dbReference type="Proteomes" id="UP000185568"/>
    </source>
</evidence>
<name>A0A1Q8Q331_9BACI</name>
<dbReference type="AlphaFoldDB" id="A0A1Q8Q331"/>
<organism evidence="1 2">
    <name type="scientific">Domibacillus antri</name>
    <dbReference type="NCBI Taxonomy" id="1714264"/>
    <lineage>
        <taxon>Bacteria</taxon>
        <taxon>Bacillati</taxon>
        <taxon>Bacillota</taxon>
        <taxon>Bacilli</taxon>
        <taxon>Bacillales</taxon>
        <taxon>Bacillaceae</taxon>
        <taxon>Domibacillus</taxon>
    </lineage>
</organism>
<keyword evidence="2" id="KW-1185">Reference proteome</keyword>
<comment type="caution">
    <text evidence="1">The sequence shown here is derived from an EMBL/GenBank/DDBJ whole genome shotgun (WGS) entry which is preliminary data.</text>
</comment>
<dbReference type="RefSeq" id="WP_075399199.1">
    <property type="nucleotide sequence ID" value="NZ_MSDU01000032.1"/>
</dbReference>
<proteinExistence type="predicted"/>
<accession>A0A1Q8Q331</accession>
<dbReference type="Proteomes" id="UP000185568">
    <property type="component" value="Unassembled WGS sequence"/>
</dbReference>
<dbReference type="OrthoDB" id="9968086at2"/>